<dbReference type="PANTHER" id="PTHR11846">
    <property type="entry name" value="ADENYLOSUCCINATE SYNTHETASE"/>
    <property type="match status" value="1"/>
</dbReference>
<dbReference type="PANTHER" id="PTHR11846:SF0">
    <property type="entry name" value="ADENYLOSUCCINATE SYNTHETASE"/>
    <property type="match status" value="1"/>
</dbReference>
<comment type="subunit">
    <text evidence="7">Homodimer.</text>
</comment>
<evidence type="ECO:0000256" key="1">
    <source>
        <dbReference type="ARBA" id="ARBA00022598"/>
    </source>
</evidence>
<organism evidence="9 10">
    <name type="scientific">Protofrankia coriariae</name>
    <dbReference type="NCBI Taxonomy" id="1562887"/>
    <lineage>
        <taxon>Bacteria</taxon>
        <taxon>Bacillati</taxon>
        <taxon>Actinomycetota</taxon>
        <taxon>Actinomycetes</taxon>
        <taxon>Frankiales</taxon>
        <taxon>Frankiaceae</taxon>
        <taxon>Protofrankia</taxon>
    </lineage>
</organism>
<keyword evidence="10" id="KW-1185">Reference proteome</keyword>
<evidence type="ECO:0000313" key="10">
    <source>
        <dbReference type="Proteomes" id="UP000035425"/>
    </source>
</evidence>
<keyword evidence="5 7" id="KW-0460">Magnesium</keyword>
<evidence type="ECO:0000256" key="5">
    <source>
        <dbReference type="ARBA" id="ARBA00022842"/>
    </source>
</evidence>
<comment type="similarity">
    <text evidence="7">Belongs to the adenylosuccinate synthetase family.</text>
</comment>
<dbReference type="Gene3D" id="3.40.440.10">
    <property type="entry name" value="Adenylosuccinate Synthetase, subunit A, domain 1"/>
    <property type="match status" value="1"/>
</dbReference>
<dbReference type="HAMAP" id="MF_00011">
    <property type="entry name" value="Adenylosucc_synth"/>
    <property type="match status" value="1"/>
</dbReference>
<proteinExistence type="inferred from homology"/>
<dbReference type="EC" id="6.3.4.4" evidence="7"/>
<gene>
    <name evidence="7" type="primary">purA</name>
    <name evidence="9" type="ORF">FrCorBMG51_02310</name>
</gene>
<evidence type="ECO:0000256" key="7">
    <source>
        <dbReference type="HAMAP-Rule" id="MF_00011"/>
    </source>
</evidence>
<dbReference type="InterPro" id="IPR042110">
    <property type="entry name" value="Adenylosuccinate_synth_dom2"/>
</dbReference>
<dbReference type="Gene3D" id="3.90.170.10">
    <property type="entry name" value="Adenylosuccinate Synthetase, subunit A, domain 3"/>
    <property type="match status" value="1"/>
</dbReference>
<dbReference type="SUPFAM" id="SSF52540">
    <property type="entry name" value="P-loop containing nucleoside triphosphate hydrolases"/>
    <property type="match status" value="1"/>
</dbReference>
<feature type="compositionally biased region" description="Basic and acidic residues" evidence="8">
    <location>
        <begin position="435"/>
        <end position="452"/>
    </location>
</feature>
<dbReference type="Proteomes" id="UP000035425">
    <property type="component" value="Unassembled WGS sequence"/>
</dbReference>
<comment type="caution">
    <text evidence="9">The sequence shown here is derived from an EMBL/GenBank/DDBJ whole genome shotgun (WGS) entry which is preliminary data.</text>
</comment>
<evidence type="ECO:0000256" key="3">
    <source>
        <dbReference type="ARBA" id="ARBA00022741"/>
    </source>
</evidence>
<name>A0ABR5F880_9ACTN</name>
<feature type="binding site" evidence="7">
    <location>
        <position position="20"/>
    </location>
    <ligand>
        <name>Mg(2+)</name>
        <dbReference type="ChEBI" id="CHEBI:18420"/>
    </ligand>
</feature>
<dbReference type="SMART" id="SM00788">
    <property type="entry name" value="Adenylsucc_synt"/>
    <property type="match status" value="1"/>
</dbReference>
<comment type="function">
    <text evidence="7">Plays an important role in the de novo pathway of purine nucleotide biosynthesis. Catalyzes the first committed step in the biosynthesis of AMP from IMP.</text>
</comment>
<dbReference type="Gene3D" id="1.10.300.10">
    <property type="entry name" value="Adenylosuccinate Synthetase, subunit A, domain 2"/>
    <property type="match status" value="1"/>
</dbReference>
<dbReference type="InterPro" id="IPR042109">
    <property type="entry name" value="Adenylosuccinate_synth_dom1"/>
</dbReference>
<keyword evidence="7" id="KW-0963">Cytoplasm</keyword>
<dbReference type="RefSeq" id="WP_047221443.1">
    <property type="nucleotide sequence ID" value="NZ_JWIO01000002.1"/>
</dbReference>
<dbReference type="EMBL" id="JWIO01000002">
    <property type="protein sequence ID" value="KLL12939.1"/>
    <property type="molecule type" value="Genomic_DNA"/>
</dbReference>
<evidence type="ECO:0000256" key="6">
    <source>
        <dbReference type="ARBA" id="ARBA00023134"/>
    </source>
</evidence>
<dbReference type="InterPro" id="IPR027417">
    <property type="entry name" value="P-loop_NTPase"/>
</dbReference>
<accession>A0ABR5F880</accession>
<keyword evidence="2 7" id="KW-0479">Metal-binding</keyword>
<comment type="catalytic activity">
    <reaction evidence="7">
        <text>IMP + L-aspartate + GTP = N(6)-(1,2-dicarboxyethyl)-AMP + GDP + phosphate + 2 H(+)</text>
        <dbReference type="Rhea" id="RHEA:15753"/>
        <dbReference type="ChEBI" id="CHEBI:15378"/>
        <dbReference type="ChEBI" id="CHEBI:29991"/>
        <dbReference type="ChEBI" id="CHEBI:37565"/>
        <dbReference type="ChEBI" id="CHEBI:43474"/>
        <dbReference type="ChEBI" id="CHEBI:57567"/>
        <dbReference type="ChEBI" id="CHEBI:58053"/>
        <dbReference type="ChEBI" id="CHEBI:58189"/>
        <dbReference type="EC" id="6.3.4.4"/>
    </reaction>
</comment>
<evidence type="ECO:0000313" key="9">
    <source>
        <dbReference type="EMBL" id="KLL12939.1"/>
    </source>
</evidence>
<keyword evidence="4 7" id="KW-0658">Purine biosynthesis</keyword>
<dbReference type="Pfam" id="PF00709">
    <property type="entry name" value="Adenylsucc_synt"/>
    <property type="match status" value="1"/>
</dbReference>
<sequence>MPHRHAPQRHVIVVDLGFGDAGKGTVVDHLCARAAARGRPVHAVIRFNGGAQAAHNVVTDDGRHHTFAQIGSGAFTAGTATHLSRHMLVDPLALAAEADHLEAVGVPGPLARLTVHRDALLTTPYHVAANRARERARVPARHGSCGMGIGETAAYALAHPEDSPRAGDCLAPARLRRVLTTLRDRLADELGLPAVAAPAVDDCVAAFRAFADAVELVDDGYVGRLLRGGPVVFEGAQGVLLDEWHGFHPYTTWSTTTPANADKLLADAGMAGEALRLGVVRAYTTRHGAGPLVTEDAELTAAQPDVHNGTGPWQGAFRVGHFDAVAHRYAVDVAGGVDAVALTHLDVAARLDRAARLDMAARRRPAICRAYEIDGVPVTRLAPRPPGDLVGQARLTSRLARARPVLEPVPGAATWPGLVGEALGAPVTLLSYGPRSRDKISYGPRNRGEISHGPRNRGKISLGVTSGVSGPPASPPASARVPRR</sequence>
<keyword evidence="1 7" id="KW-0436">Ligase</keyword>
<feature type="binding site" evidence="7">
    <location>
        <begin position="431"/>
        <end position="433"/>
    </location>
    <ligand>
        <name>GTP</name>
        <dbReference type="ChEBI" id="CHEBI:37565"/>
    </ligand>
</feature>
<comment type="cofactor">
    <cofactor evidence="7">
        <name>Mg(2+)</name>
        <dbReference type="ChEBI" id="CHEBI:18420"/>
    </cofactor>
    <text evidence="7">Binds 1 Mg(2+) ion per subunit.</text>
</comment>
<feature type="binding site" description="in other chain" evidence="7">
    <location>
        <position position="252"/>
    </location>
    <ligand>
        <name>IMP</name>
        <dbReference type="ChEBI" id="CHEBI:58053"/>
        <note>ligand shared between dimeric partners</note>
    </ligand>
</feature>
<dbReference type="InterPro" id="IPR001114">
    <property type="entry name" value="Adenylosuccinate_synthetase"/>
</dbReference>
<comment type="pathway">
    <text evidence="7">Purine metabolism; AMP biosynthesis via de novo pathway; AMP from IMP: step 1/2.</text>
</comment>
<evidence type="ECO:0000256" key="2">
    <source>
        <dbReference type="ARBA" id="ARBA00022723"/>
    </source>
</evidence>
<protein>
    <recommendedName>
        <fullName evidence="7">Adenylosuccinate synthetase</fullName>
        <shortName evidence="7">AMPSase</shortName>
        <shortName evidence="7">AdSS</shortName>
        <ecNumber evidence="7">6.3.4.4</ecNumber>
    </recommendedName>
    <alternativeName>
        <fullName evidence="7">IMP--aspartate ligase</fullName>
    </alternativeName>
</protein>
<comment type="caution">
    <text evidence="7">Lacks conserved residue(s) required for the propagation of feature annotation.</text>
</comment>
<feature type="active site" description="Proton donor" evidence="7">
    <location>
        <position position="55"/>
    </location>
</feature>
<dbReference type="InterPro" id="IPR042111">
    <property type="entry name" value="Adenylosuccinate_synth_dom3"/>
</dbReference>
<evidence type="ECO:0000256" key="4">
    <source>
        <dbReference type="ARBA" id="ARBA00022755"/>
    </source>
</evidence>
<feature type="region of interest" description="Disordered" evidence="8">
    <location>
        <begin position="435"/>
        <end position="484"/>
    </location>
</feature>
<feature type="compositionally biased region" description="Low complexity" evidence="8">
    <location>
        <begin position="463"/>
        <end position="484"/>
    </location>
</feature>
<comment type="subcellular location">
    <subcellularLocation>
        <location evidence="7">Cytoplasm</location>
    </subcellularLocation>
</comment>
<feature type="active site" description="Proton acceptor" evidence="7">
    <location>
        <position position="20"/>
    </location>
</feature>
<reference evidence="9 10" key="1">
    <citation type="submission" date="2014-12" db="EMBL/GenBank/DDBJ databases">
        <title>Frankia sp. BMG5.1 draft genome.</title>
        <authorList>
            <person name="Gtari M."/>
            <person name="Ghodhbane-Gtari F."/>
            <person name="Nouioui I."/>
            <person name="Ktari A."/>
            <person name="Hezbri K."/>
            <person name="Mimouni W."/>
            <person name="Sbissi I."/>
            <person name="Ayari A."/>
            <person name="Yamanaka T."/>
            <person name="Normand P."/>
            <person name="Tisa L.S."/>
            <person name="Boudabous A."/>
        </authorList>
    </citation>
    <scope>NUCLEOTIDE SEQUENCE [LARGE SCALE GENOMIC DNA]</scope>
    <source>
        <strain evidence="9 10">BMG5.1</strain>
    </source>
</reference>
<feature type="binding site" description="in other chain" evidence="7">
    <location>
        <position position="237"/>
    </location>
    <ligand>
        <name>IMP</name>
        <dbReference type="ChEBI" id="CHEBI:58053"/>
        <note>ligand shared between dimeric partners</note>
    </ligand>
</feature>
<evidence type="ECO:0000256" key="8">
    <source>
        <dbReference type="SAM" id="MobiDB-lite"/>
    </source>
</evidence>
<feature type="binding site" evidence="7">
    <location>
        <begin position="344"/>
        <end position="346"/>
    </location>
    <ligand>
        <name>GTP</name>
        <dbReference type="ChEBI" id="CHEBI:37565"/>
    </ligand>
</feature>
<keyword evidence="3 7" id="KW-0547">Nucleotide-binding</keyword>
<keyword evidence="6 7" id="KW-0342">GTP-binding</keyword>